<dbReference type="Proteomes" id="UP001209878">
    <property type="component" value="Unassembled WGS sequence"/>
</dbReference>
<reference evidence="2" key="1">
    <citation type="journal article" date="2023" name="Mol. Biol. Evol.">
        <title>Third-Generation Sequencing Reveals the Adaptive Role of the Epigenome in Three Deep-Sea Polychaetes.</title>
        <authorList>
            <person name="Perez M."/>
            <person name="Aroh O."/>
            <person name="Sun Y."/>
            <person name="Lan Y."/>
            <person name="Juniper S.K."/>
            <person name="Young C.R."/>
            <person name="Angers B."/>
            <person name="Qian P.Y."/>
        </authorList>
    </citation>
    <scope>NUCLEOTIDE SEQUENCE</scope>
    <source>
        <strain evidence="2">R07B-5</strain>
    </source>
</reference>
<proteinExistence type="predicted"/>
<feature type="region of interest" description="Disordered" evidence="1">
    <location>
        <begin position="1"/>
        <end position="29"/>
    </location>
</feature>
<sequence>MEEAEAREAERKRQAELENRRRELADGDELNRIYEEEKKKEKEAELEAIKQQTKFQHVRDAALKKEAEAAERRARMKVRGTS</sequence>
<name>A0AAD9NTA9_RIDPI</name>
<evidence type="ECO:0000313" key="3">
    <source>
        <dbReference type="Proteomes" id="UP001209878"/>
    </source>
</evidence>
<organism evidence="2 3">
    <name type="scientific">Ridgeia piscesae</name>
    <name type="common">Tubeworm</name>
    <dbReference type="NCBI Taxonomy" id="27915"/>
    <lineage>
        <taxon>Eukaryota</taxon>
        <taxon>Metazoa</taxon>
        <taxon>Spiralia</taxon>
        <taxon>Lophotrochozoa</taxon>
        <taxon>Annelida</taxon>
        <taxon>Polychaeta</taxon>
        <taxon>Sedentaria</taxon>
        <taxon>Canalipalpata</taxon>
        <taxon>Sabellida</taxon>
        <taxon>Siboglinidae</taxon>
        <taxon>Ridgeia</taxon>
    </lineage>
</organism>
<dbReference type="AlphaFoldDB" id="A0AAD9NTA9"/>
<evidence type="ECO:0000256" key="1">
    <source>
        <dbReference type="SAM" id="MobiDB-lite"/>
    </source>
</evidence>
<gene>
    <name evidence="2" type="ORF">NP493_465g02026</name>
</gene>
<keyword evidence="3" id="KW-1185">Reference proteome</keyword>
<evidence type="ECO:0000313" key="2">
    <source>
        <dbReference type="EMBL" id="KAK2179903.1"/>
    </source>
</evidence>
<dbReference type="EMBL" id="JAODUO010000466">
    <property type="protein sequence ID" value="KAK2179903.1"/>
    <property type="molecule type" value="Genomic_DNA"/>
</dbReference>
<protein>
    <submittedName>
        <fullName evidence="2">Uncharacterized protein</fullName>
    </submittedName>
</protein>
<comment type="caution">
    <text evidence="2">The sequence shown here is derived from an EMBL/GenBank/DDBJ whole genome shotgun (WGS) entry which is preliminary data.</text>
</comment>
<accession>A0AAD9NTA9</accession>